<dbReference type="AlphaFoldDB" id="A0A1A9EW53"/>
<keyword evidence="9 10" id="KW-0472">Membrane</keyword>
<comment type="function">
    <text evidence="1 10">Controls the rotational direction of flagella during chemotaxis.</text>
</comment>
<keyword evidence="5 10" id="KW-0145">Chemotaxis</keyword>
<organism evidence="11 12">
    <name type="scientific">Marinobacterium aestuarii</name>
    <dbReference type="NCBI Taxonomy" id="1821621"/>
    <lineage>
        <taxon>Bacteria</taxon>
        <taxon>Pseudomonadati</taxon>
        <taxon>Pseudomonadota</taxon>
        <taxon>Gammaproteobacteria</taxon>
        <taxon>Oceanospirillales</taxon>
        <taxon>Oceanospirillaceae</taxon>
        <taxon>Marinobacterium</taxon>
    </lineage>
</organism>
<dbReference type="GO" id="GO:0006935">
    <property type="term" value="P:chemotaxis"/>
    <property type="evidence" value="ECO:0007669"/>
    <property type="project" value="UniProtKB-KW"/>
</dbReference>
<dbReference type="STRING" id="1821621.A8C75_04185"/>
<gene>
    <name evidence="11" type="ORF">A8C75_04185</name>
</gene>
<dbReference type="RefSeq" id="WP_067378529.1">
    <property type="nucleotide sequence ID" value="NZ_CP015839.1"/>
</dbReference>
<protein>
    <recommendedName>
        <fullName evidence="10">Flagellar protein FliL</fullName>
    </recommendedName>
</protein>
<comment type="similarity">
    <text evidence="3 10">Belongs to the FliL family.</text>
</comment>
<dbReference type="PANTHER" id="PTHR35091">
    <property type="entry name" value="FLAGELLAR PROTEIN FLIL"/>
    <property type="match status" value="1"/>
</dbReference>
<dbReference type="OrthoDB" id="5616092at2"/>
<comment type="subcellular location">
    <subcellularLocation>
        <location evidence="10">Cell inner membrane</location>
    </subcellularLocation>
    <subcellularLocation>
        <location evidence="2">Cell membrane</location>
        <topology evidence="2">Single-pass membrane protein</topology>
    </subcellularLocation>
</comment>
<keyword evidence="4" id="KW-1003">Cell membrane</keyword>
<evidence type="ECO:0000256" key="1">
    <source>
        <dbReference type="ARBA" id="ARBA00002254"/>
    </source>
</evidence>
<keyword evidence="7 10" id="KW-0283">Flagellar rotation</keyword>
<keyword evidence="11" id="KW-0966">Cell projection</keyword>
<keyword evidence="10" id="KW-0997">Cell inner membrane</keyword>
<dbReference type="GO" id="GO:0009425">
    <property type="term" value="C:bacterial-type flagellum basal body"/>
    <property type="evidence" value="ECO:0007669"/>
    <property type="project" value="InterPro"/>
</dbReference>
<evidence type="ECO:0000256" key="4">
    <source>
        <dbReference type="ARBA" id="ARBA00022475"/>
    </source>
</evidence>
<dbReference type="Proteomes" id="UP000078070">
    <property type="component" value="Chromosome"/>
</dbReference>
<evidence type="ECO:0000313" key="11">
    <source>
        <dbReference type="EMBL" id="ANG61753.1"/>
    </source>
</evidence>
<evidence type="ECO:0000256" key="6">
    <source>
        <dbReference type="ARBA" id="ARBA00022692"/>
    </source>
</evidence>
<dbReference type="PANTHER" id="PTHR35091:SF2">
    <property type="entry name" value="FLAGELLAR PROTEIN FLIL"/>
    <property type="match status" value="1"/>
</dbReference>
<dbReference type="Pfam" id="PF03748">
    <property type="entry name" value="FliL"/>
    <property type="match status" value="1"/>
</dbReference>
<dbReference type="GO" id="GO:0071978">
    <property type="term" value="P:bacterial-type flagellum-dependent swarming motility"/>
    <property type="evidence" value="ECO:0007669"/>
    <property type="project" value="TreeGrafter"/>
</dbReference>
<reference evidence="11 12" key="2">
    <citation type="journal article" date="2018" name="Int. J. Syst. Evol. Microbiol.">
        <title>Marinobacterium aestuarii sp. nov., a benzene-degrading marine bacterium isolated from estuary sediment.</title>
        <authorList>
            <person name="Bae S.S."/>
            <person name="Jung J."/>
            <person name="Chung D."/>
            <person name="Baek K."/>
        </authorList>
    </citation>
    <scope>NUCLEOTIDE SEQUENCE [LARGE SCALE GENOMIC DNA]</scope>
    <source>
        <strain evidence="11 12">ST58-10</strain>
    </source>
</reference>
<evidence type="ECO:0000313" key="12">
    <source>
        <dbReference type="Proteomes" id="UP000078070"/>
    </source>
</evidence>
<reference evidence="12" key="1">
    <citation type="submission" date="2016-05" db="EMBL/GenBank/DDBJ databases">
        <authorList>
            <person name="Baek K."/>
            <person name="Yang S.-J."/>
        </authorList>
    </citation>
    <scope>NUCLEOTIDE SEQUENCE [LARGE SCALE GENOMIC DNA]</scope>
    <source>
        <strain evidence="12">ST58-10</strain>
    </source>
</reference>
<keyword evidence="6 10" id="KW-0812">Transmembrane</keyword>
<dbReference type="KEGG" id="mars:A8C75_04185"/>
<dbReference type="EMBL" id="CP015839">
    <property type="protein sequence ID" value="ANG61753.1"/>
    <property type="molecule type" value="Genomic_DNA"/>
</dbReference>
<dbReference type="GO" id="GO:0005886">
    <property type="term" value="C:plasma membrane"/>
    <property type="evidence" value="ECO:0007669"/>
    <property type="project" value="UniProtKB-SubCell"/>
</dbReference>
<evidence type="ECO:0000256" key="5">
    <source>
        <dbReference type="ARBA" id="ARBA00022500"/>
    </source>
</evidence>
<name>A0A1A9EW53_9GAMM</name>
<evidence type="ECO:0000256" key="10">
    <source>
        <dbReference type="RuleBase" id="RU364125"/>
    </source>
</evidence>
<evidence type="ECO:0000256" key="8">
    <source>
        <dbReference type="ARBA" id="ARBA00022989"/>
    </source>
</evidence>
<evidence type="ECO:0000256" key="2">
    <source>
        <dbReference type="ARBA" id="ARBA00004162"/>
    </source>
</evidence>
<accession>A0A1A9EW53</accession>
<evidence type="ECO:0000256" key="9">
    <source>
        <dbReference type="ARBA" id="ARBA00023136"/>
    </source>
</evidence>
<dbReference type="InterPro" id="IPR005503">
    <property type="entry name" value="FliL"/>
</dbReference>
<keyword evidence="11" id="KW-0969">Cilium</keyword>
<sequence>MAQDNAVEDGAAGKSAKSGRLMMVAAVLLALLIGGGGVAAFFMFTGSDTAPAGGDTAAPVVKAKALYTKIRTLEGRPMFVVTLASDDGKRHFLQTYIEAKSRDQEVVDVLTLHMPLIVARLNALFSTQKFEQLQTMDGKIQLRTEALELLQGILQEKAGRPGVEALLFTNFVMQ</sequence>
<evidence type="ECO:0000256" key="7">
    <source>
        <dbReference type="ARBA" id="ARBA00022779"/>
    </source>
</evidence>
<proteinExistence type="inferred from homology"/>
<keyword evidence="8 10" id="KW-1133">Transmembrane helix</keyword>
<keyword evidence="11" id="KW-0282">Flagellum</keyword>
<evidence type="ECO:0000256" key="3">
    <source>
        <dbReference type="ARBA" id="ARBA00008281"/>
    </source>
</evidence>
<keyword evidence="12" id="KW-1185">Reference proteome</keyword>
<feature type="transmembrane region" description="Helical" evidence="10">
    <location>
        <begin position="21"/>
        <end position="44"/>
    </location>
</feature>